<dbReference type="GO" id="GO:0015179">
    <property type="term" value="F:L-amino acid transmembrane transporter activity"/>
    <property type="evidence" value="ECO:0007669"/>
    <property type="project" value="TreeGrafter"/>
</dbReference>
<dbReference type="InterPro" id="IPR002293">
    <property type="entry name" value="AA/rel_permease1"/>
</dbReference>
<reference evidence="6 7" key="1">
    <citation type="submission" date="2018-06" db="EMBL/GenBank/DDBJ databases">
        <title>Comparative genomics reveals the genomic features of Rhizophagus irregularis, R. cerebriforme, R. diaphanum and Gigaspora rosea, and their symbiotic lifestyle signature.</title>
        <authorList>
            <person name="Morin E."/>
            <person name="San Clemente H."/>
            <person name="Chen E.C.H."/>
            <person name="De La Providencia I."/>
            <person name="Hainaut M."/>
            <person name="Kuo A."/>
            <person name="Kohler A."/>
            <person name="Murat C."/>
            <person name="Tang N."/>
            <person name="Roy S."/>
            <person name="Loubradou J."/>
            <person name="Henrissat B."/>
            <person name="Grigoriev I.V."/>
            <person name="Corradi N."/>
            <person name="Roux C."/>
            <person name="Martin F.M."/>
        </authorList>
    </citation>
    <scope>NUCLEOTIDE SEQUENCE [LARGE SCALE GENOMIC DNA]</scope>
    <source>
        <strain evidence="6 7">DAOM 194757</strain>
    </source>
</reference>
<dbReference type="EMBL" id="QKWP01001149">
    <property type="protein sequence ID" value="RIB11292.1"/>
    <property type="molecule type" value="Genomic_DNA"/>
</dbReference>
<dbReference type="OrthoDB" id="10062876at2759"/>
<dbReference type="Gene3D" id="1.20.1740.10">
    <property type="entry name" value="Amino acid/polyamine transporter I"/>
    <property type="match status" value="1"/>
</dbReference>
<feature type="transmembrane region" description="Helical" evidence="5">
    <location>
        <begin position="196"/>
        <end position="215"/>
    </location>
</feature>
<evidence type="ECO:0000256" key="2">
    <source>
        <dbReference type="ARBA" id="ARBA00022692"/>
    </source>
</evidence>
<dbReference type="STRING" id="44941.A0A397UM20"/>
<comment type="subcellular location">
    <subcellularLocation>
        <location evidence="1">Membrane</location>
        <topology evidence="1">Multi-pass membrane protein</topology>
    </subcellularLocation>
</comment>
<evidence type="ECO:0000313" key="7">
    <source>
        <dbReference type="Proteomes" id="UP000266673"/>
    </source>
</evidence>
<gene>
    <name evidence="6" type="ORF">C2G38_119149</name>
</gene>
<dbReference type="Pfam" id="PF13520">
    <property type="entry name" value="AA_permease_2"/>
    <property type="match status" value="1"/>
</dbReference>
<feature type="transmembrane region" description="Helical" evidence="5">
    <location>
        <begin position="227"/>
        <end position="244"/>
    </location>
</feature>
<comment type="caution">
    <text evidence="6">The sequence shown here is derived from an EMBL/GenBank/DDBJ whole genome shotgun (WGS) entry which is preliminary data.</text>
</comment>
<sequence>MNMSNEISIDKADNINAIVKADNIIEFDKADNIIAIDKDNSIITNDDYSRITNETDDRIRPLDNYNVTITNRMKSLGILYGIGYNLNCIIGADIFKPDNIWILVQSPGVALVLYYVCNSISLLGSSVYIELGIRSLPYGIGEQKYITDALRSKRNAGHVFSFVAIFVIFPGIIVAESYTSAQYLLYCFRGNLSDDLITVAVSIELLLIIMLYQICSNRVSGIINNTLVLFKIITLLFISVVGLVKLGTNHNNWNNIFNTSFNFGAYGNGLIKVLFTYEGWNNINYLIGDFRPNSENREELSSILTHSSQISVWISFLLYVLTNAAFITVVGFHYHRIICPAWE</sequence>
<organism evidence="6 7">
    <name type="scientific">Gigaspora rosea</name>
    <dbReference type="NCBI Taxonomy" id="44941"/>
    <lineage>
        <taxon>Eukaryota</taxon>
        <taxon>Fungi</taxon>
        <taxon>Fungi incertae sedis</taxon>
        <taxon>Mucoromycota</taxon>
        <taxon>Glomeromycotina</taxon>
        <taxon>Glomeromycetes</taxon>
        <taxon>Diversisporales</taxon>
        <taxon>Gigasporaceae</taxon>
        <taxon>Gigaspora</taxon>
    </lineage>
</organism>
<dbReference type="PANTHER" id="PTHR11785">
    <property type="entry name" value="AMINO ACID TRANSPORTER"/>
    <property type="match status" value="1"/>
</dbReference>
<evidence type="ECO:0000256" key="1">
    <source>
        <dbReference type="ARBA" id="ARBA00004141"/>
    </source>
</evidence>
<evidence type="ECO:0000313" key="6">
    <source>
        <dbReference type="EMBL" id="RIB11292.1"/>
    </source>
</evidence>
<evidence type="ECO:0000256" key="5">
    <source>
        <dbReference type="SAM" id="Phobius"/>
    </source>
</evidence>
<proteinExistence type="predicted"/>
<evidence type="ECO:0000256" key="3">
    <source>
        <dbReference type="ARBA" id="ARBA00022989"/>
    </source>
</evidence>
<protein>
    <submittedName>
        <fullName evidence="6">Amino acid permease-domain-containing protein</fullName>
    </submittedName>
</protein>
<dbReference type="InterPro" id="IPR050598">
    <property type="entry name" value="AminoAcid_Transporter"/>
</dbReference>
<feature type="transmembrane region" description="Helical" evidence="5">
    <location>
        <begin position="310"/>
        <end position="334"/>
    </location>
</feature>
<keyword evidence="2 5" id="KW-0812">Transmembrane</keyword>
<dbReference type="Proteomes" id="UP000266673">
    <property type="component" value="Unassembled WGS sequence"/>
</dbReference>
<dbReference type="AlphaFoldDB" id="A0A397UM20"/>
<name>A0A397UM20_9GLOM</name>
<feature type="transmembrane region" description="Helical" evidence="5">
    <location>
        <begin position="159"/>
        <end position="176"/>
    </location>
</feature>
<dbReference type="GO" id="GO:0016020">
    <property type="term" value="C:membrane"/>
    <property type="evidence" value="ECO:0007669"/>
    <property type="project" value="UniProtKB-SubCell"/>
</dbReference>
<evidence type="ECO:0000256" key="4">
    <source>
        <dbReference type="ARBA" id="ARBA00023136"/>
    </source>
</evidence>
<keyword evidence="3 5" id="KW-1133">Transmembrane helix</keyword>
<dbReference type="PANTHER" id="PTHR11785:SF512">
    <property type="entry name" value="SOBREMESA, ISOFORM B"/>
    <property type="match status" value="1"/>
</dbReference>
<keyword evidence="7" id="KW-1185">Reference proteome</keyword>
<accession>A0A397UM20</accession>
<keyword evidence="4 5" id="KW-0472">Membrane</keyword>